<sequence>MPASPGLPPPPPASTPTHFDAFLHPRHVYVPHPPSRLGQSETKEPHWPVGSPLISAPSSAPMSPHSTQGASPTDDSPPPLSLPPPVVEPSQVPSFLHAPKPVTAPVHYGSATTPPGATSSGAGTPKAKFLQTLDSKSAWDALIHGSFS</sequence>
<dbReference type="Proteomes" id="UP000717328">
    <property type="component" value="Unassembled WGS sequence"/>
</dbReference>
<comment type="caution">
    <text evidence="2">The sequence shown here is derived from an EMBL/GenBank/DDBJ whole genome shotgun (WGS) entry which is preliminary data.</text>
</comment>
<gene>
    <name evidence="2" type="ORF">H0H81_001276</name>
</gene>
<dbReference type="OrthoDB" id="3268861at2759"/>
<evidence type="ECO:0000313" key="3">
    <source>
        <dbReference type="Proteomes" id="UP000717328"/>
    </source>
</evidence>
<organism evidence="2 3">
    <name type="scientific">Sphagnurus paluster</name>
    <dbReference type="NCBI Taxonomy" id="117069"/>
    <lineage>
        <taxon>Eukaryota</taxon>
        <taxon>Fungi</taxon>
        <taxon>Dikarya</taxon>
        <taxon>Basidiomycota</taxon>
        <taxon>Agaricomycotina</taxon>
        <taxon>Agaricomycetes</taxon>
        <taxon>Agaricomycetidae</taxon>
        <taxon>Agaricales</taxon>
        <taxon>Tricholomatineae</taxon>
        <taxon>Lyophyllaceae</taxon>
        <taxon>Sphagnurus</taxon>
    </lineage>
</organism>
<accession>A0A9P7GK25</accession>
<evidence type="ECO:0000313" key="2">
    <source>
        <dbReference type="EMBL" id="KAG5649968.1"/>
    </source>
</evidence>
<evidence type="ECO:0000256" key="1">
    <source>
        <dbReference type="SAM" id="MobiDB-lite"/>
    </source>
</evidence>
<feature type="compositionally biased region" description="Pro residues" evidence="1">
    <location>
        <begin position="1"/>
        <end position="14"/>
    </location>
</feature>
<keyword evidence="3" id="KW-1185">Reference proteome</keyword>
<feature type="region of interest" description="Disordered" evidence="1">
    <location>
        <begin position="1"/>
        <end position="125"/>
    </location>
</feature>
<proteinExistence type="predicted"/>
<dbReference type="AlphaFoldDB" id="A0A9P7GK25"/>
<protein>
    <submittedName>
        <fullName evidence="2">Uncharacterized protein</fullName>
    </submittedName>
</protein>
<reference evidence="2" key="2">
    <citation type="submission" date="2021-10" db="EMBL/GenBank/DDBJ databases">
        <title>Phylogenomics reveals ancestral predisposition of the termite-cultivated fungus Termitomyces towards a domesticated lifestyle.</title>
        <authorList>
            <person name="Auxier B."/>
            <person name="Grum-Grzhimaylo A."/>
            <person name="Cardenas M.E."/>
            <person name="Lodge J.D."/>
            <person name="Laessoe T."/>
            <person name="Pedersen O."/>
            <person name="Smith M.E."/>
            <person name="Kuyper T.W."/>
            <person name="Franco-Molano E.A."/>
            <person name="Baroni T.J."/>
            <person name="Aanen D.K."/>
        </authorList>
    </citation>
    <scope>NUCLEOTIDE SEQUENCE</scope>
    <source>
        <strain evidence="2">D49</strain>
    </source>
</reference>
<feature type="compositionally biased region" description="Polar residues" evidence="1">
    <location>
        <begin position="110"/>
        <end position="122"/>
    </location>
</feature>
<reference evidence="2" key="1">
    <citation type="submission" date="2021-02" db="EMBL/GenBank/DDBJ databases">
        <authorList>
            <person name="Nieuwenhuis M."/>
            <person name="Van De Peppel L.J.J."/>
        </authorList>
    </citation>
    <scope>NUCLEOTIDE SEQUENCE</scope>
    <source>
        <strain evidence="2">D49</strain>
    </source>
</reference>
<name>A0A9P7GK25_9AGAR</name>
<feature type="compositionally biased region" description="Low complexity" evidence="1">
    <location>
        <begin position="51"/>
        <end position="74"/>
    </location>
</feature>
<feature type="compositionally biased region" description="Pro residues" evidence="1">
    <location>
        <begin position="75"/>
        <end position="87"/>
    </location>
</feature>
<dbReference type="EMBL" id="JABCKI010000612">
    <property type="protein sequence ID" value="KAG5649968.1"/>
    <property type="molecule type" value="Genomic_DNA"/>
</dbReference>